<organism evidence="2">
    <name type="scientific">Anaplasma phagocytophilum</name>
    <name type="common">Ehrlichia phagocytophila</name>
    <dbReference type="NCBI Taxonomy" id="948"/>
    <lineage>
        <taxon>Bacteria</taxon>
        <taxon>Pseudomonadati</taxon>
        <taxon>Pseudomonadota</taxon>
        <taxon>Alphaproteobacteria</taxon>
        <taxon>Rickettsiales</taxon>
        <taxon>Anaplasmataceae</taxon>
        <taxon>Anaplasma</taxon>
        <taxon>phagocytophilum group</taxon>
    </lineage>
</organism>
<gene>
    <name evidence="2" type="primary">p44</name>
</gene>
<name>D6RTY6_ANAPH</name>
<feature type="region of interest" description="Disordered" evidence="1">
    <location>
        <begin position="82"/>
        <end position="107"/>
    </location>
</feature>
<protein>
    <submittedName>
        <fullName evidence="2">p44 outer membrane protein</fullName>
    </submittedName>
</protein>
<sequence length="127" mass="13315">GKDIVQFAKAVEISHSDIDKKVCNGSHAALVKTKGKSYDAEAKESGSNAYKTAQCSGLADPSAEGDHKSLSKFVSLTKVGEDKNWPTGRAASTTSDTIKEGETNSNANAMATDLTKNLTHGEKTIVA</sequence>
<evidence type="ECO:0000256" key="1">
    <source>
        <dbReference type="SAM" id="MobiDB-lite"/>
    </source>
</evidence>
<accession>D6RTY6</accession>
<reference evidence="2" key="1">
    <citation type="submission" date="2009-12" db="EMBL/GenBank/DDBJ databases">
        <title>Prevalence of Anaplasma phagocytophilum infection in field-collected ticks and pastured cattle in Hokkaido, and their genetic diversity of p44.</title>
        <authorList>
            <person name="Murase Y."/>
            <person name="Konnai S."/>
            <person name="Hidano A."/>
            <person name="Githaka N.W."/>
            <person name="Sugimoto C."/>
            <person name="Ohashi K."/>
        </authorList>
    </citation>
    <scope>NUCLEOTIDE SEQUENCE</scope>
</reference>
<dbReference type="EMBL" id="AB537214">
    <property type="protein sequence ID" value="BAJ08294.1"/>
    <property type="molecule type" value="Genomic_DNA"/>
</dbReference>
<evidence type="ECO:0000313" key="2">
    <source>
        <dbReference type="EMBL" id="BAJ08294.1"/>
    </source>
</evidence>
<proteinExistence type="predicted"/>
<dbReference type="AlphaFoldDB" id="D6RTY6"/>
<feature type="non-terminal residue" evidence="2">
    <location>
        <position position="1"/>
    </location>
</feature>
<feature type="non-terminal residue" evidence="2">
    <location>
        <position position="127"/>
    </location>
</feature>